<dbReference type="InterPro" id="IPR010982">
    <property type="entry name" value="Lambda_DNA-bd_dom_sf"/>
</dbReference>
<name>A0ABW3ZW01_9BACI</name>
<gene>
    <name evidence="5" type="ORF">ACFQ4A_12200</name>
</gene>
<organism evidence="5 6">
    <name type="scientific">Lentibacillus salinarum</name>
    <dbReference type="NCBI Taxonomy" id="446820"/>
    <lineage>
        <taxon>Bacteria</taxon>
        <taxon>Bacillati</taxon>
        <taxon>Bacillota</taxon>
        <taxon>Bacilli</taxon>
        <taxon>Bacillales</taxon>
        <taxon>Bacillaceae</taxon>
        <taxon>Lentibacillus</taxon>
    </lineage>
</organism>
<sequence length="345" mass="38985">MKTLPGTFPGWRGEVKIVTIKEIAKYMDVSVSTVSRALNNHKDINQDTRKKVLEAAENLNYRPNSIAKSLIHNKTYTIGLMVPDIADPFFSSIAVGVEESLTDKGYQIVYGNTNRTRQKEKNFLESVLDRKMDGVIITPDNLDHEIITLIQNLEIPAIFLRRRTPDALNLPFIDVDHYSGAYKAVHHLLSKGHERIGFIGMTKESFISNERLRGFKDCMHQHHIHTSGKEIEIAGRTIESGKHAMQRLFEKNPDITAVFASNDLIAIGALEWLAQYNLSVPGRVSVIGFDNLELSSLYWIQLTTMAQPRKKMGRMAASMLLDLINGSENRESILLEANLIKRRTS</sequence>
<dbReference type="Gene3D" id="3.40.50.2300">
    <property type="match status" value="2"/>
</dbReference>
<dbReference type="Gene3D" id="1.10.260.40">
    <property type="entry name" value="lambda repressor-like DNA-binding domains"/>
    <property type="match status" value="1"/>
</dbReference>
<proteinExistence type="predicted"/>
<reference evidence="6" key="1">
    <citation type="journal article" date="2019" name="Int. J. Syst. Evol. Microbiol.">
        <title>The Global Catalogue of Microorganisms (GCM) 10K type strain sequencing project: providing services to taxonomists for standard genome sequencing and annotation.</title>
        <authorList>
            <consortium name="The Broad Institute Genomics Platform"/>
            <consortium name="The Broad Institute Genome Sequencing Center for Infectious Disease"/>
            <person name="Wu L."/>
            <person name="Ma J."/>
        </authorList>
    </citation>
    <scope>NUCLEOTIDE SEQUENCE [LARGE SCALE GENOMIC DNA]</scope>
    <source>
        <strain evidence="6">CCUG 54822</strain>
    </source>
</reference>
<evidence type="ECO:0000256" key="2">
    <source>
        <dbReference type="ARBA" id="ARBA00023125"/>
    </source>
</evidence>
<keyword evidence="1" id="KW-0805">Transcription regulation</keyword>
<evidence type="ECO:0000313" key="5">
    <source>
        <dbReference type="EMBL" id="MFD1362419.1"/>
    </source>
</evidence>
<dbReference type="InterPro" id="IPR000843">
    <property type="entry name" value="HTH_LacI"/>
</dbReference>
<dbReference type="Pfam" id="PF00532">
    <property type="entry name" value="Peripla_BP_1"/>
    <property type="match status" value="1"/>
</dbReference>
<evidence type="ECO:0000256" key="3">
    <source>
        <dbReference type="ARBA" id="ARBA00023163"/>
    </source>
</evidence>
<feature type="domain" description="HTH lacI-type" evidence="4">
    <location>
        <begin position="18"/>
        <end position="72"/>
    </location>
</feature>
<dbReference type="PANTHER" id="PTHR30146">
    <property type="entry name" value="LACI-RELATED TRANSCRIPTIONAL REPRESSOR"/>
    <property type="match status" value="1"/>
</dbReference>
<dbReference type="Pfam" id="PF00356">
    <property type="entry name" value="LacI"/>
    <property type="match status" value="1"/>
</dbReference>
<evidence type="ECO:0000256" key="1">
    <source>
        <dbReference type="ARBA" id="ARBA00023015"/>
    </source>
</evidence>
<dbReference type="InterPro" id="IPR001761">
    <property type="entry name" value="Peripla_BP/Lac1_sug-bd_dom"/>
</dbReference>
<dbReference type="PANTHER" id="PTHR30146:SF109">
    <property type="entry name" value="HTH-TYPE TRANSCRIPTIONAL REGULATOR GALS"/>
    <property type="match status" value="1"/>
</dbReference>
<dbReference type="RefSeq" id="WP_382400950.1">
    <property type="nucleotide sequence ID" value="NZ_JBHTNH010000026.1"/>
</dbReference>
<comment type="caution">
    <text evidence="5">The sequence shown here is derived from an EMBL/GenBank/DDBJ whole genome shotgun (WGS) entry which is preliminary data.</text>
</comment>
<dbReference type="SUPFAM" id="SSF53822">
    <property type="entry name" value="Periplasmic binding protein-like I"/>
    <property type="match status" value="1"/>
</dbReference>
<accession>A0ABW3ZW01</accession>
<keyword evidence="2 5" id="KW-0238">DNA-binding</keyword>
<dbReference type="CDD" id="cd01392">
    <property type="entry name" value="HTH_LacI"/>
    <property type="match status" value="1"/>
</dbReference>
<dbReference type="EMBL" id="JBHTNH010000026">
    <property type="protein sequence ID" value="MFD1362419.1"/>
    <property type="molecule type" value="Genomic_DNA"/>
</dbReference>
<dbReference type="PROSITE" id="PS50932">
    <property type="entry name" value="HTH_LACI_2"/>
    <property type="match status" value="1"/>
</dbReference>
<dbReference type="InterPro" id="IPR028082">
    <property type="entry name" value="Peripla_BP_I"/>
</dbReference>
<evidence type="ECO:0000259" key="4">
    <source>
        <dbReference type="PROSITE" id="PS50932"/>
    </source>
</evidence>
<keyword evidence="3" id="KW-0804">Transcription</keyword>
<dbReference type="GO" id="GO:0003677">
    <property type="term" value="F:DNA binding"/>
    <property type="evidence" value="ECO:0007669"/>
    <property type="project" value="UniProtKB-KW"/>
</dbReference>
<protein>
    <submittedName>
        <fullName evidence="5">LacI family DNA-binding transcriptional regulator</fullName>
    </submittedName>
</protein>
<dbReference type="CDD" id="cd06267">
    <property type="entry name" value="PBP1_LacI_sugar_binding-like"/>
    <property type="match status" value="1"/>
</dbReference>
<dbReference type="SMART" id="SM00354">
    <property type="entry name" value="HTH_LACI"/>
    <property type="match status" value="1"/>
</dbReference>
<keyword evidence="6" id="KW-1185">Reference proteome</keyword>
<dbReference type="SUPFAM" id="SSF47413">
    <property type="entry name" value="lambda repressor-like DNA-binding domains"/>
    <property type="match status" value="1"/>
</dbReference>
<evidence type="ECO:0000313" key="6">
    <source>
        <dbReference type="Proteomes" id="UP001597178"/>
    </source>
</evidence>
<dbReference type="Proteomes" id="UP001597178">
    <property type="component" value="Unassembled WGS sequence"/>
</dbReference>